<dbReference type="GeneID" id="29125012"/>
<name>A0A142K911_9CAUD</name>
<evidence type="ECO:0000313" key="2">
    <source>
        <dbReference type="EMBL" id="AMS02594.1"/>
    </source>
</evidence>
<reference evidence="3" key="1">
    <citation type="submission" date="2016-03" db="EMBL/GenBank/DDBJ databases">
        <authorList>
            <person name="Ploux O."/>
        </authorList>
    </citation>
    <scope>NUCLEOTIDE SEQUENCE [LARGE SCALE GENOMIC DNA]</scope>
</reference>
<gene>
    <name evidence="2" type="primary">50</name>
    <name evidence="2" type="ORF">SEA_YVONNETASTIC_50</name>
</gene>
<keyword evidence="3" id="KW-1185">Reference proteome</keyword>
<sequence>MSIFGRIRESLETGQPAERWFRVVSYLMIFLAGIIAGIREPETFENALNPLSLWACSVFLLVGGLLGSWAVLTQRYMFERVAIPFSVTGLLIFLLAIWTLELPATWTRYLITAVFIALCSKLFARWFFTTALVQEQLDRPERI</sequence>
<evidence type="ECO:0000256" key="1">
    <source>
        <dbReference type="SAM" id="Phobius"/>
    </source>
</evidence>
<keyword evidence="1" id="KW-1133">Transmembrane helix</keyword>
<keyword evidence="1" id="KW-0472">Membrane</keyword>
<keyword evidence="1" id="KW-0812">Transmembrane</keyword>
<protein>
    <submittedName>
        <fullName evidence="2">Uncharacterized protein</fullName>
    </submittedName>
</protein>
<dbReference type="Proteomes" id="UP000201371">
    <property type="component" value="Segment"/>
</dbReference>
<dbReference type="EMBL" id="KU963248">
    <property type="protein sequence ID" value="AMS02594.1"/>
    <property type="molecule type" value="Genomic_DNA"/>
</dbReference>
<feature type="transmembrane region" description="Helical" evidence="1">
    <location>
        <begin position="20"/>
        <end position="39"/>
    </location>
</feature>
<organism evidence="2 3">
    <name type="scientific">Gordonia phage Yvonnetastic</name>
    <dbReference type="NCBI Taxonomy" id="1821566"/>
    <lineage>
        <taxon>Viruses</taxon>
        <taxon>Duplodnaviria</taxon>
        <taxon>Heunggongvirae</taxon>
        <taxon>Uroviricota</taxon>
        <taxon>Caudoviricetes</taxon>
        <taxon>Yvonnevirus</taxon>
        <taxon>Yvonnevirus yvonnetastic</taxon>
        <taxon>Gordonia virus Yvonnetastic</taxon>
    </lineage>
</organism>
<feature type="transmembrane region" description="Helical" evidence="1">
    <location>
        <begin position="106"/>
        <end position="124"/>
    </location>
</feature>
<dbReference type="RefSeq" id="YP_009301104.1">
    <property type="nucleotide sequence ID" value="NC_031230.1"/>
</dbReference>
<dbReference type="KEGG" id="vg:29125012"/>
<feature type="transmembrane region" description="Helical" evidence="1">
    <location>
        <begin position="81"/>
        <end position="100"/>
    </location>
</feature>
<evidence type="ECO:0000313" key="3">
    <source>
        <dbReference type="Proteomes" id="UP000201371"/>
    </source>
</evidence>
<proteinExistence type="predicted"/>
<accession>A0A142K911</accession>
<feature type="transmembrane region" description="Helical" evidence="1">
    <location>
        <begin position="51"/>
        <end position="72"/>
    </location>
</feature>